<protein>
    <recommendedName>
        <fullName evidence="2">F-box domain-containing protein</fullName>
    </recommendedName>
</protein>
<proteinExistence type="predicted"/>
<feature type="compositionally biased region" description="Low complexity" evidence="1">
    <location>
        <begin position="193"/>
        <end position="213"/>
    </location>
</feature>
<reference evidence="3 4" key="1">
    <citation type="submission" date="2007-06" db="EMBL/GenBank/DDBJ databases">
        <title>The Genome Sequence of Coccidioides posadasii RMSCC_3488.</title>
        <authorList>
            <consortium name="Coccidioides Genome Resources Consortium"/>
            <consortium name="The Broad Institute Genome Sequencing Platform"/>
            <person name="Henn M.R."/>
            <person name="Sykes S."/>
            <person name="Young S."/>
            <person name="Jaffe D."/>
            <person name="Berlin A."/>
            <person name="Alvarez P."/>
            <person name="Butler J."/>
            <person name="Gnerre S."/>
            <person name="Grabherr M."/>
            <person name="Mauceli E."/>
            <person name="Brockman W."/>
            <person name="Kodira C."/>
            <person name="Alvarado L."/>
            <person name="Zeng Q."/>
            <person name="Crawford M."/>
            <person name="Antoine C."/>
            <person name="Devon K."/>
            <person name="Galgiani J."/>
            <person name="Orsborn K."/>
            <person name="Lewis M.L."/>
            <person name="Nusbaum C."/>
            <person name="Galagan J."/>
            <person name="Birren B."/>
        </authorList>
    </citation>
    <scope>NUCLEOTIDE SEQUENCE [LARGE SCALE GENOMIC DNA]</scope>
    <source>
        <strain evidence="3 4">RMSCC 3488</strain>
    </source>
</reference>
<dbReference type="PROSITE" id="PS50181">
    <property type="entry name" value="FBOX"/>
    <property type="match status" value="1"/>
</dbReference>
<evidence type="ECO:0000259" key="2">
    <source>
        <dbReference type="PROSITE" id="PS50181"/>
    </source>
</evidence>
<feature type="compositionally biased region" description="Polar residues" evidence="1">
    <location>
        <begin position="530"/>
        <end position="543"/>
    </location>
</feature>
<feature type="region of interest" description="Disordered" evidence="1">
    <location>
        <begin position="485"/>
        <end position="559"/>
    </location>
</feature>
<dbReference type="SUPFAM" id="SSF81383">
    <property type="entry name" value="F-box domain"/>
    <property type="match status" value="1"/>
</dbReference>
<sequence length="991" mass="109438">MNTEPSLTARLPSRCRSRMVKPQLSILPAGTLREILKYLGLKDLVQLMRVSRAFRDLAAAELYHSLSHRFSEAADQRDTRIYLGSFADILETLATSDFNYAAYLKRIALNILWNNDVTYKRVQEKIALQFKYDTECGRFFNTLILAIVKQTTALETFRWDIKVQLNPSIFAALGKLSSLQNLHVRLHAGRSHPPINSASPPSWAPAPLSTLQPTSPPQPSQHTHPHHHGPPPPPAATTPYAASTSKVTASQDLPRPRRTFSHIQKLTNLAVLDMDSLEYVDEIAECISGSATSLKWLKLSFSEKFASKAQKKTVQEDPDPDTDTEDNEDIYDDDVTPSPAFGTTATSNPNNDATVRSERIAQEKALALLFGLERETTMQKLLVQKVVETGLATTEHKKECVLHRASQEPDRVFIHELYGIACDLAQGTATLTPGPSAIQTVERLQKATSKFLVRWANVQTNLPHNLPNACAGICAENLPCLSKEDGLDSGTDSDAPVGGGNADDNTQTIQSSTADPVGDTIKGADIPATLPNSTESASSSPAIEQQGEADPSDPMNPINSDLEKQLVDIVDMEHPDELSEGEDQEFLEPEGPESHEGDFAALVDTTVVPPHAGVVMQPTASSKGKEPIRDTHISTSHKDKGQRNGSQPDYGEISGQQAVQEYIRLNHGIALEELSIQLIPLKASVICRAVNVWSLKHISLLNVGPQRAFWAMLTALHTSNPLQITSIHTDNVTQALLTFLGTLPYVEDLFLIERSTSAQSDPPASKSAVRIEDIREIVLRKHIKHLKRLMIRNDVDSSWNLDRRSVLYITRMGLQLVELLVVVDLSVFHLMMHYIRCMRSLVALHILLNSLEYCAMSLREIRLCAVDSVLHFPSLKVQYIAVSHMASGPVATKVSRISRSFRVKKDPKLNDVKMEAISKMLGIAALRISENDVSAGTSQSSQAENSLKATHFADDSDDELSPYNQMVVDSVDLHEIRGIKIWGKEIFYSIL</sequence>
<dbReference type="CDD" id="cd09917">
    <property type="entry name" value="F-box_SF"/>
    <property type="match status" value="1"/>
</dbReference>
<accession>A0A0J6FHM1</accession>
<dbReference type="AlphaFoldDB" id="A0A0J6FHM1"/>
<organism evidence="3 4">
    <name type="scientific">Coccidioides posadasii RMSCC 3488</name>
    <dbReference type="NCBI Taxonomy" id="454284"/>
    <lineage>
        <taxon>Eukaryota</taxon>
        <taxon>Fungi</taxon>
        <taxon>Dikarya</taxon>
        <taxon>Ascomycota</taxon>
        <taxon>Pezizomycotina</taxon>
        <taxon>Eurotiomycetes</taxon>
        <taxon>Eurotiomycetidae</taxon>
        <taxon>Onygenales</taxon>
        <taxon>Onygenaceae</taxon>
        <taxon>Coccidioides</taxon>
    </lineage>
</organism>
<feature type="compositionally biased region" description="Polar residues" evidence="1">
    <location>
        <begin position="503"/>
        <end position="514"/>
    </location>
</feature>
<feature type="region of interest" description="Disordered" evidence="1">
    <location>
        <begin position="190"/>
        <end position="256"/>
    </location>
</feature>
<reference evidence="4" key="2">
    <citation type="journal article" date="2009" name="Genome Res.">
        <title>Comparative genomic analyses of the human fungal pathogens Coccidioides and their relatives.</title>
        <authorList>
            <person name="Sharpton T.J."/>
            <person name="Stajich J.E."/>
            <person name="Rounsley S.D."/>
            <person name="Gardner M.J."/>
            <person name="Wortman J.R."/>
            <person name="Jordar V.S."/>
            <person name="Maiti R."/>
            <person name="Kodira C.D."/>
            <person name="Neafsey D.E."/>
            <person name="Zeng Q."/>
            <person name="Hung C.-Y."/>
            <person name="McMahan C."/>
            <person name="Muszewska A."/>
            <person name="Grynberg M."/>
            <person name="Mandel M.A."/>
            <person name="Kellner E.M."/>
            <person name="Barker B.M."/>
            <person name="Galgiani J.N."/>
            <person name="Orbach M.J."/>
            <person name="Kirkland T.N."/>
            <person name="Cole G.T."/>
            <person name="Henn M.R."/>
            <person name="Birren B.W."/>
            <person name="Taylor J.W."/>
        </authorList>
    </citation>
    <scope>NUCLEOTIDE SEQUENCE [LARGE SCALE GENOMIC DNA]</scope>
    <source>
        <strain evidence="4">RMSCC 3488</strain>
    </source>
</reference>
<dbReference type="Proteomes" id="UP000054567">
    <property type="component" value="Unassembled WGS sequence"/>
</dbReference>
<name>A0A0J6FHM1_COCPO</name>
<feature type="compositionally biased region" description="Basic and acidic residues" evidence="1">
    <location>
        <begin position="623"/>
        <end position="642"/>
    </location>
</feature>
<evidence type="ECO:0000313" key="4">
    <source>
        <dbReference type="Proteomes" id="UP000054567"/>
    </source>
</evidence>
<dbReference type="InterPro" id="IPR036047">
    <property type="entry name" value="F-box-like_dom_sf"/>
</dbReference>
<evidence type="ECO:0000313" key="3">
    <source>
        <dbReference type="EMBL" id="KMM72646.1"/>
    </source>
</evidence>
<feature type="region of interest" description="Disordered" evidence="1">
    <location>
        <begin position="576"/>
        <end position="596"/>
    </location>
</feature>
<feature type="compositionally biased region" description="Polar residues" evidence="1">
    <location>
        <begin position="341"/>
        <end position="352"/>
    </location>
</feature>
<reference evidence="4" key="3">
    <citation type="journal article" date="2010" name="Genome Res.">
        <title>Population genomic sequencing of Coccidioides fungi reveals recent hybridization and transposon control.</title>
        <authorList>
            <person name="Neafsey D.E."/>
            <person name="Barker B.M."/>
            <person name="Sharpton T.J."/>
            <person name="Stajich J.E."/>
            <person name="Park D.J."/>
            <person name="Whiston E."/>
            <person name="Hung C.-Y."/>
            <person name="McMahan C."/>
            <person name="White J."/>
            <person name="Sykes S."/>
            <person name="Heiman D."/>
            <person name="Young S."/>
            <person name="Zeng Q."/>
            <person name="Abouelleil A."/>
            <person name="Aftuck L."/>
            <person name="Bessette D."/>
            <person name="Brown A."/>
            <person name="FitzGerald M."/>
            <person name="Lui A."/>
            <person name="Macdonald J.P."/>
            <person name="Priest M."/>
            <person name="Orbach M.J."/>
            <person name="Galgiani J.N."/>
            <person name="Kirkland T.N."/>
            <person name="Cole G.T."/>
            <person name="Birren B.W."/>
            <person name="Henn M.R."/>
            <person name="Taylor J.W."/>
            <person name="Rounsley S.D."/>
        </authorList>
    </citation>
    <scope>NUCLEOTIDE SEQUENCE [LARGE SCALE GENOMIC DNA]</scope>
    <source>
        <strain evidence="4">RMSCC 3488</strain>
    </source>
</reference>
<dbReference type="VEuPathDB" id="FungiDB:CPAG_08940"/>
<evidence type="ECO:0000256" key="1">
    <source>
        <dbReference type="SAM" id="MobiDB-lite"/>
    </source>
</evidence>
<feature type="region of interest" description="Disordered" evidence="1">
    <location>
        <begin position="308"/>
        <end position="352"/>
    </location>
</feature>
<dbReference type="Pfam" id="PF12937">
    <property type="entry name" value="F-box-like"/>
    <property type="match status" value="1"/>
</dbReference>
<dbReference type="OrthoDB" id="4200124at2759"/>
<gene>
    <name evidence="3" type="ORF">CPAG_08940</name>
</gene>
<dbReference type="Gene3D" id="1.20.1280.50">
    <property type="match status" value="1"/>
</dbReference>
<feature type="compositionally biased region" description="Acidic residues" evidence="1">
    <location>
        <begin position="316"/>
        <end position="335"/>
    </location>
</feature>
<dbReference type="EMBL" id="DS268114">
    <property type="protein sequence ID" value="KMM72646.1"/>
    <property type="molecule type" value="Genomic_DNA"/>
</dbReference>
<dbReference type="SMART" id="SM00256">
    <property type="entry name" value="FBOX"/>
    <property type="match status" value="1"/>
</dbReference>
<feature type="region of interest" description="Disordered" evidence="1">
    <location>
        <begin position="616"/>
        <end position="652"/>
    </location>
</feature>
<dbReference type="InterPro" id="IPR001810">
    <property type="entry name" value="F-box_dom"/>
</dbReference>
<feature type="compositionally biased region" description="Acidic residues" evidence="1">
    <location>
        <begin position="578"/>
        <end position="591"/>
    </location>
</feature>
<feature type="domain" description="F-box" evidence="2">
    <location>
        <begin position="21"/>
        <end position="66"/>
    </location>
</feature>